<name>A0A0Q3HUA6_9FLAO</name>
<keyword evidence="2" id="KW-1185">Reference proteome</keyword>
<dbReference type="OrthoDB" id="981968at2"/>
<dbReference type="EMBL" id="LLYZ01000005">
    <property type="protein sequence ID" value="KQK26093.1"/>
    <property type="molecule type" value="Genomic_DNA"/>
</dbReference>
<evidence type="ECO:0000313" key="2">
    <source>
        <dbReference type="Proteomes" id="UP000051682"/>
    </source>
</evidence>
<evidence type="ECO:0000313" key="1">
    <source>
        <dbReference type="EMBL" id="KQK26093.1"/>
    </source>
</evidence>
<dbReference type="RefSeq" id="WP_056015135.1">
    <property type="nucleotide sequence ID" value="NZ_LLYZ01000005.1"/>
</dbReference>
<evidence type="ECO:0008006" key="3">
    <source>
        <dbReference type="Google" id="ProtNLM"/>
    </source>
</evidence>
<reference evidence="1 2" key="1">
    <citation type="submission" date="2015-10" db="EMBL/GenBank/DDBJ databases">
        <title>Chryseobacterium aquaticum genome.</title>
        <authorList>
            <person name="Newman J.D."/>
            <person name="Ferguson M.B."/>
            <person name="Miller J.R."/>
        </authorList>
    </citation>
    <scope>NUCLEOTIDE SEQUENCE [LARGE SCALE GENOMIC DNA]</scope>
    <source>
        <strain evidence="1 2">KCTC 12483</strain>
    </source>
</reference>
<dbReference type="AlphaFoldDB" id="A0A0Q3HUA6"/>
<accession>A0A0Q3HUA6</accession>
<gene>
    <name evidence="1" type="ORF">AR438_10960</name>
</gene>
<proteinExistence type="predicted"/>
<organism evidence="1 2">
    <name type="scientific">Chryseobacterium aquaticum</name>
    <dbReference type="NCBI Taxonomy" id="452084"/>
    <lineage>
        <taxon>Bacteria</taxon>
        <taxon>Pseudomonadati</taxon>
        <taxon>Bacteroidota</taxon>
        <taxon>Flavobacteriia</taxon>
        <taxon>Flavobacteriales</taxon>
        <taxon>Weeksellaceae</taxon>
        <taxon>Chryseobacterium group</taxon>
        <taxon>Chryseobacterium</taxon>
    </lineage>
</organism>
<protein>
    <recommendedName>
        <fullName evidence="3">Glycosaminoglycan attachment protein</fullName>
    </recommendedName>
</protein>
<dbReference type="STRING" id="452084.AR438_10960"/>
<sequence length="354" mass="41470">MKNLNLFDLTIDEAKQHRNFKIVKNEIAYEAAREQLNIVFNSYDIIDNNFLQQFQSTGFDSRIWELYLLSVFHEQSFNIGRKHDRPDFELIKGDSKIFVEAVTSNTSFNSKSLDKLEVLKSINDDNHRDFIINLRNESTIKLAGALFNKLRKEYWKLDWVKNHPLVLAIEPFHHPLVHRLSDSNLTGYLYGFENSWFYDTDNNLVIDTHKIKEHTHNNKTIPSNFFEQPNSENISAVIFSNSGTIAKFNRMGKLNGFGNKNIRIYRSGQSYNSDPNASTPLEFEYFVGENGPIENWSQGISMFHNPNAKFPIDRTLFPEFLHGYFDKNGYYCFYPKFFPIMSETRILVPENLKR</sequence>
<comment type="caution">
    <text evidence="1">The sequence shown here is derived from an EMBL/GenBank/DDBJ whole genome shotgun (WGS) entry which is preliminary data.</text>
</comment>
<dbReference type="Proteomes" id="UP000051682">
    <property type="component" value="Unassembled WGS sequence"/>
</dbReference>